<reference evidence="1" key="2">
    <citation type="submission" date="2014-07" db="EMBL/GenBank/DDBJ databases">
        <title>Initial genome analysis of the psychrotolerant acidophile Acidithiobacillus ferrivorans CF27: insights into iron and sulfur oxidation pathways and into biofilm formation.</title>
        <authorList>
            <person name="Talla E."/>
            <person name="Hedrich S."/>
            <person name="Mangenot S."/>
            <person name="Ji B."/>
            <person name="Johnson D.B."/>
            <person name="Barbe V."/>
            <person name="Bonnefoy V."/>
        </authorList>
    </citation>
    <scope>NUCLEOTIDE SEQUENCE [LARGE SCALE GENOMIC DNA]</scope>
    <source>
        <strain evidence="1">CF27</strain>
    </source>
</reference>
<dbReference type="Proteomes" id="UP000193925">
    <property type="component" value="Chromosome AFERRI"/>
</dbReference>
<evidence type="ECO:0000313" key="2">
    <source>
        <dbReference type="EMBL" id="SMH64690.1"/>
    </source>
</evidence>
<accession>A0A060UVS3</accession>
<proteinExistence type="predicted"/>
<evidence type="ECO:0000313" key="1">
    <source>
        <dbReference type="EMBL" id="CDQ10664.1"/>
    </source>
</evidence>
<keyword evidence="3" id="KW-1185">Reference proteome</keyword>
<dbReference type="RefSeq" id="WP_035193231.1">
    <property type="nucleotide sequence ID" value="NZ_CCCS020000035.1"/>
</dbReference>
<dbReference type="EMBL" id="LT841305">
    <property type="protein sequence ID" value="SMH64690.1"/>
    <property type="molecule type" value="Genomic_DNA"/>
</dbReference>
<reference evidence="2 3" key="3">
    <citation type="submission" date="2017-03" db="EMBL/GenBank/DDBJ databases">
        <authorList>
            <person name="Regsiter A."/>
            <person name="William W."/>
        </authorList>
    </citation>
    <scope>NUCLEOTIDE SEQUENCE [LARGE SCALE GENOMIC DNA]</scope>
    <source>
        <strain evidence="2">PRJEB5721</strain>
    </source>
</reference>
<dbReference type="EMBL" id="CCCS020000035">
    <property type="protein sequence ID" value="CDQ10664.1"/>
    <property type="molecule type" value="Genomic_DNA"/>
</dbReference>
<dbReference type="AlphaFoldDB" id="A0A060UVS3"/>
<protein>
    <submittedName>
        <fullName evidence="1">Uncharacterized protein</fullName>
    </submittedName>
</protein>
<gene>
    <name evidence="2" type="ORF">AFERRI_10724</name>
    <name evidence="1" type="ORF">AFERRI_400445</name>
</gene>
<name>A0A060UVS3_9PROT</name>
<organism evidence="1">
    <name type="scientific">Acidithiobacillus ferrivorans</name>
    <dbReference type="NCBI Taxonomy" id="160808"/>
    <lineage>
        <taxon>Bacteria</taxon>
        <taxon>Pseudomonadati</taxon>
        <taxon>Pseudomonadota</taxon>
        <taxon>Acidithiobacillia</taxon>
        <taxon>Acidithiobacillales</taxon>
        <taxon>Acidithiobacillaceae</taxon>
        <taxon>Acidithiobacillus</taxon>
    </lineage>
</organism>
<sequence>MSELIIVRGIWGAGIPEDFGVVVGTQTESPGKGCTRVRWMTRGNVVELINDIKTSDIPPHSRIGVWRINPGDNYYDMALQLLLDGHDGNEEVDGNPVYHGKPLVDVLTELKRRGLTQADVLSIYGVPRDENPYASFIQNRLANDNDMELDDNVLLSETDGGCWVSSWCYVEDEAIGINRLALSLVVDLDERGIFKAHVEDYVGDSIFEFSNENEDGSLKEDGVDLVRDGYLRHGRDTYGLLNHLREIGIATRENTLTVSG</sequence>
<reference evidence="1" key="1">
    <citation type="submission" date="2014-03" db="EMBL/GenBank/DDBJ databases">
        <authorList>
            <person name="Genoscope - CEA"/>
        </authorList>
    </citation>
    <scope>NUCLEOTIDE SEQUENCE [LARGE SCALE GENOMIC DNA]</scope>
    <source>
        <strain evidence="1">CF27</strain>
    </source>
</reference>
<evidence type="ECO:0000313" key="3">
    <source>
        <dbReference type="Proteomes" id="UP000193925"/>
    </source>
</evidence>